<feature type="binding site" evidence="9">
    <location>
        <begin position="42"/>
        <end position="43"/>
    </location>
    <ligand>
        <name>substrate</name>
    </ligand>
</feature>
<accession>A0ABS2Q8W0</accession>
<evidence type="ECO:0000256" key="8">
    <source>
        <dbReference type="ARBA" id="ARBA00048141"/>
    </source>
</evidence>
<comment type="catalytic activity">
    <reaction evidence="8 9">
        <text>N-acetyl-L-glutamate + ATP = N-acetyl-L-glutamyl 5-phosphate + ADP</text>
        <dbReference type="Rhea" id="RHEA:14629"/>
        <dbReference type="ChEBI" id="CHEBI:30616"/>
        <dbReference type="ChEBI" id="CHEBI:44337"/>
        <dbReference type="ChEBI" id="CHEBI:57936"/>
        <dbReference type="ChEBI" id="CHEBI:456216"/>
        <dbReference type="EC" id="2.7.2.8"/>
    </reaction>
</comment>
<keyword evidence="5 9" id="KW-0547">Nucleotide-binding</keyword>
<comment type="function">
    <text evidence="9">Catalyzes the ATP-dependent phosphorylation of N-acetyl-L-glutamate.</text>
</comment>
<dbReference type="Proteomes" id="UP000823201">
    <property type="component" value="Unassembled WGS sequence"/>
</dbReference>
<dbReference type="Gene3D" id="3.40.1160.10">
    <property type="entry name" value="Acetylglutamate kinase-like"/>
    <property type="match status" value="1"/>
</dbReference>
<evidence type="ECO:0000256" key="6">
    <source>
        <dbReference type="ARBA" id="ARBA00022777"/>
    </source>
</evidence>
<evidence type="ECO:0000256" key="5">
    <source>
        <dbReference type="ARBA" id="ARBA00022741"/>
    </source>
</evidence>
<sequence>MKQYLVIKCGGSVYDKLTPSFFKNIQEIQKEGIYAPIIVHGGGPAISEMLTKLDIPTSFHDGLRFTSQDVLDVAEMILSGSMNKKLVANLQTAGGKAVGLSGIDGQLFMAEPIDLEKLGYVGEIVSVDPALIQALCSKGFIPVISPISADASGQHYNINADQAAAAIAGALQAKLCFISDVPGILVEQDGQMKQLDQVSDLEIEDLIEMKKISGGMIPKVMAAVESLKQQVSEVVIVSGLVPESLVDYTKGKRVGTKIFLEEEIIHACQ</sequence>
<dbReference type="PANTHER" id="PTHR23342:SF0">
    <property type="entry name" value="N-ACETYLGLUTAMATE SYNTHASE, MITOCHONDRIAL"/>
    <property type="match status" value="1"/>
</dbReference>
<dbReference type="Pfam" id="PF00696">
    <property type="entry name" value="AA_kinase"/>
    <property type="match status" value="1"/>
</dbReference>
<comment type="subcellular location">
    <subcellularLocation>
        <location evidence="9">Cytoplasm</location>
    </subcellularLocation>
</comment>
<dbReference type="InterPro" id="IPR036393">
    <property type="entry name" value="AceGlu_kinase-like_sf"/>
</dbReference>
<proteinExistence type="inferred from homology"/>
<dbReference type="InterPro" id="IPR001048">
    <property type="entry name" value="Asp/Glu/Uridylate_kinase"/>
</dbReference>
<keyword evidence="7 9" id="KW-0067">ATP-binding</keyword>
<dbReference type="InterPro" id="IPR004662">
    <property type="entry name" value="AcgluKinase_fam"/>
</dbReference>
<gene>
    <name evidence="9" type="primary">argB</name>
    <name evidence="11" type="ORF">JOC27_001058</name>
</gene>
<evidence type="ECO:0000256" key="9">
    <source>
        <dbReference type="HAMAP-Rule" id="MF_00082"/>
    </source>
</evidence>
<dbReference type="SUPFAM" id="SSF53633">
    <property type="entry name" value="Carbamate kinase-like"/>
    <property type="match status" value="1"/>
</dbReference>
<dbReference type="PIRSF" id="PIRSF000728">
    <property type="entry name" value="NAGK"/>
    <property type="match status" value="1"/>
</dbReference>
<keyword evidence="12" id="KW-1185">Reference proteome</keyword>
<comment type="pathway">
    <text evidence="1 9">Amino-acid biosynthesis; L-arginine biosynthesis; N(2)-acetyl-L-ornithine from L-glutamate: step 2/4.</text>
</comment>
<keyword evidence="3 9" id="KW-0028">Amino-acid biosynthesis</keyword>
<evidence type="ECO:0000256" key="3">
    <source>
        <dbReference type="ARBA" id="ARBA00022605"/>
    </source>
</evidence>
<dbReference type="HAMAP" id="MF_00082">
    <property type="entry name" value="ArgB"/>
    <property type="match status" value="1"/>
</dbReference>
<dbReference type="EC" id="2.7.2.8" evidence="9"/>
<dbReference type="EMBL" id="JAFBEV010000007">
    <property type="protein sequence ID" value="MBM7657609.1"/>
    <property type="molecule type" value="Genomic_DNA"/>
</dbReference>
<evidence type="ECO:0000256" key="7">
    <source>
        <dbReference type="ARBA" id="ARBA00022840"/>
    </source>
</evidence>
<evidence type="ECO:0000313" key="11">
    <source>
        <dbReference type="EMBL" id="MBM7657609.1"/>
    </source>
</evidence>
<feature type="binding site" evidence="9">
    <location>
        <position position="157"/>
    </location>
    <ligand>
        <name>substrate</name>
    </ligand>
</feature>
<dbReference type="GO" id="GO:0003991">
    <property type="term" value="F:acetylglutamate kinase activity"/>
    <property type="evidence" value="ECO:0007669"/>
    <property type="project" value="UniProtKB-EC"/>
</dbReference>
<protein>
    <recommendedName>
        <fullName evidence="9">Acetylglutamate kinase</fullName>
        <ecNumber evidence="9">2.7.2.8</ecNumber>
    </recommendedName>
    <alternativeName>
        <fullName evidence="9">N-acetyl-L-glutamate 5-phosphotransferase</fullName>
    </alternativeName>
    <alternativeName>
        <fullName evidence="9">NAG kinase</fullName>
        <shortName evidence="9">NAGK</shortName>
    </alternativeName>
</protein>
<reference evidence="11 12" key="1">
    <citation type="submission" date="2021-01" db="EMBL/GenBank/DDBJ databases">
        <title>Genomic Encyclopedia of Type Strains, Phase IV (KMG-IV): sequencing the most valuable type-strain genomes for metagenomic binning, comparative biology and taxonomic classification.</title>
        <authorList>
            <person name="Goeker M."/>
        </authorList>
    </citation>
    <scope>NUCLEOTIDE SEQUENCE [LARGE SCALE GENOMIC DNA]</scope>
    <source>
        <strain evidence="11 12">DSM 100968</strain>
    </source>
</reference>
<organism evidence="11 12">
    <name type="scientific">Sporolactobacillus spathodeae</name>
    <dbReference type="NCBI Taxonomy" id="1465502"/>
    <lineage>
        <taxon>Bacteria</taxon>
        <taxon>Bacillati</taxon>
        <taxon>Bacillota</taxon>
        <taxon>Bacilli</taxon>
        <taxon>Bacillales</taxon>
        <taxon>Sporolactobacillaceae</taxon>
        <taxon>Sporolactobacillus</taxon>
    </lineage>
</organism>
<evidence type="ECO:0000259" key="10">
    <source>
        <dbReference type="Pfam" id="PF00696"/>
    </source>
</evidence>
<keyword evidence="6 9" id="KW-0418">Kinase</keyword>
<evidence type="ECO:0000256" key="4">
    <source>
        <dbReference type="ARBA" id="ARBA00022679"/>
    </source>
</evidence>
<evidence type="ECO:0000256" key="2">
    <source>
        <dbReference type="ARBA" id="ARBA00022571"/>
    </source>
</evidence>
<feature type="domain" description="Aspartate/glutamate/uridylate kinase" evidence="10">
    <location>
        <begin position="4"/>
        <end position="238"/>
    </location>
</feature>
<keyword evidence="9" id="KW-0963">Cytoplasm</keyword>
<dbReference type="InterPro" id="IPR037528">
    <property type="entry name" value="ArgB"/>
</dbReference>
<feature type="site" description="Transition state stabilizer" evidence="9">
    <location>
        <position position="219"/>
    </location>
</feature>
<dbReference type="CDD" id="cd04238">
    <property type="entry name" value="AAK_NAGK-like"/>
    <property type="match status" value="1"/>
</dbReference>
<feature type="binding site" evidence="9">
    <location>
        <position position="64"/>
    </location>
    <ligand>
        <name>substrate</name>
    </ligand>
</feature>
<name>A0ABS2Q8W0_9BACL</name>
<dbReference type="RefSeq" id="WP_205005946.1">
    <property type="nucleotide sequence ID" value="NZ_CBCRXA010000005.1"/>
</dbReference>
<comment type="similarity">
    <text evidence="9">Belongs to the acetylglutamate kinase family. ArgB subfamily.</text>
</comment>
<feature type="site" description="Transition state stabilizer" evidence="9">
    <location>
        <position position="8"/>
    </location>
</feature>
<dbReference type="NCBIfam" id="TIGR00761">
    <property type="entry name" value="argB"/>
    <property type="match status" value="1"/>
</dbReference>
<evidence type="ECO:0000313" key="12">
    <source>
        <dbReference type="Proteomes" id="UP000823201"/>
    </source>
</evidence>
<keyword evidence="2 9" id="KW-0055">Arginine biosynthesis</keyword>
<keyword evidence="4 9" id="KW-0808">Transferase</keyword>
<dbReference type="PANTHER" id="PTHR23342">
    <property type="entry name" value="N-ACETYLGLUTAMATE SYNTHASE"/>
    <property type="match status" value="1"/>
</dbReference>
<evidence type="ECO:0000256" key="1">
    <source>
        <dbReference type="ARBA" id="ARBA00004828"/>
    </source>
</evidence>
<comment type="caution">
    <text evidence="11">The sequence shown here is derived from an EMBL/GenBank/DDBJ whole genome shotgun (WGS) entry which is preliminary data.</text>
</comment>